<reference evidence="2" key="1">
    <citation type="submission" date="2021-07" db="EMBL/GenBank/DDBJ databases">
        <authorList>
            <person name="Catto M.A."/>
            <person name="Jacobson A."/>
            <person name="Kennedy G."/>
            <person name="Labadie P."/>
            <person name="Hunt B.G."/>
            <person name="Srinivasan R."/>
        </authorList>
    </citation>
    <scope>NUCLEOTIDE SEQUENCE</scope>
    <source>
        <strain evidence="2">PL_HMW_Pooled</strain>
        <tissue evidence="2">Head</tissue>
    </source>
</reference>
<evidence type="ECO:0000256" key="1">
    <source>
        <dbReference type="SAM" id="Phobius"/>
    </source>
</evidence>
<dbReference type="GO" id="GO:0008528">
    <property type="term" value="F:G protein-coupled peptide receptor activity"/>
    <property type="evidence" value="ECO:0007669"/>
    <property type="project" value="InterPro"/>
</dbReference>
<sequence>MWQKFPLKNQKKNQKEKKVFHTISIWLTLTLAVWRYIAVAHPARNHEWCNMRTTLSAILSGYLICPLLCIPLYLTFSIQPSVDAKTNATYYVVNLSDVGKLNNDLLKDINFWVSPPRSVPV</sequence>
<evidence type="ECO:0000313" key="3">
    <source>
        <dbReference type="Proteomes" id="UP001219518"/>
    </source>
</evidence>
<dbReference type="InterPro" id="IPR053219">
    <property type="entry name" value="GPCR_Dmsr-1"/>
</dbReference>
<keyword evidence="2" id="KW-0675">Receptor</keyword>
<name>A0AAE1H6D9_9NEOP</name>
<keyword evidence="1" id="KW-0472">Membrane</keyword>
<feature type="transmembrane region" description="Helical" evidence="1">
    <location>
        <begin position="57"/>
        <end position="76"/>
    </location>
</feature>
<protein>
    <submittedName>
        <fullName evidence="2">G-protein coupled receptor 139</fullName>
    </submittedName>
</protein>
<organism evidence="2 3">
    <name type="scientific">Frankliniella fusca</name>
    <dbReference type="NCBI Taxonomy" id="407009"/>
    <lineage>
        <taxon>Eukaryota</taxon>
        <taxon>Metazoa</taxon>
        <taxon>Ecdysozoa</taxon>
        <taxon>Arthropoda</taxon>
        <taxon>Hexapoda</taxon>
        <taxon>Insecta</taxon>
        <taxon>Pterygota</taxon>
        <taxon>Neoptera</taxon>
        <taxon>Paraneoptera</taxon>
        <taxon>Thysanoptera</taxon>
        <taxon>Terebrantia</taxon>
        <taxon>Thripoidea</taxon>
        <taxon>Thripidae</taxon>
        <taxon>Frankliniella</taxon>
    </lineage>
</organism>
<dbReference type="GO" id="GO:0005886">
    <property type="term" value="C:plasma membrane"/>
    <property type="evidence" value="ECO:0007669"/>
    <property type="project" value="TreeGrafter"/>
</dbReference>
<dbReference type="Pfam" id="PF10324">
    <property type="entry name" value="7TM_GPCR_Srw"/>
    <property type="match status" value="1"/>
</dbReference>
<dbReference type="SUPFAM" id="SSF81321">
    <property type="entry name" value="Family A G protein-coupled receptor-like"/>
    <property type="match status" value="1"/>
</dbReference>
<gene>
    <name evidence="2" type="ORF">KUF71_024772</name>
</gene>
<accession>A0AAE1H6D9</accession>
<reference evidence="2" key="2">
    <citation type="journal article" date="2023" name="BMC Genomics">
        <title>Pest status, molecular evolution, and epigenetic factors derived from the genome assembly of Frankliniella fusca, a thysanopteran phytovirus vector.</title>
        <authorList>
            <person name="Catto M.A."/>
            <person name="Labadie P.E."/>
            <person name="Jacobson A.L."/>
            <person name="Kennedy G.G."/>
            <person name="Srinivasan R."/>
            <person name="Hunt B.G."/>
        </authorList>
    </citation>
    <scope>NUCLEOTIDE SEQUENCE</scope>
    <source>
        <strain evidence="2">PL_HMW_Pooled</strain>
    </source>
</reference>
<dbReference type="PANTHER" id="PTHR46273:SF15">
    <property type="entry name" value="MYOSUPPRESSIN RECEPTOR 1, ISOFORM B-RELATED"/>
    <property type="match status" value="1"/>
</dbReference>
<proteinExistence type="predicted"/>
<feature type="transmembrane region" description="Helical" evidence="1">
    <location>
        <begin position="20"/>
        <end position="37"/>
    </location>
</feature>
<dbReference type="InterPro" id="IPR019427">
    <property type="entry name" value="7TM_GPCR_serpentine_rcpt_Srw"/>
</dbReference>
<dbReference type="AlphaFoldDB" id="A0AAE1H6D9"/>
<comment type="caution">
    <text evidence="2">The sequence shown here is derived from an EMBL/GenBank/DDBJ whole genome shotgun (WGS) entry which is preliminary data.</text>
</comment>
<dbReference type="Gene3D" id="1.20.1070.10">
    <property type="entry name" value="Rhodopsin 7-helix transmembrane proteins"/>
    <property type="match status" value="1"/>
</dbReference>
<dbReference type="Proteomes" id="UP001219518">
    <property type="component" value="Unassembled WGS sequence"/>
</dbReference>
<keyword evidence="3" id="KW-1185">Reference proteome</keyword>
<evidence type="ECO:0000313" key="2">
    <source>
        <dbReference type="EMBL" id="KAK3915629.1"/>
    </source>
</evidence>
<keyword evidence="1" id="KW-1133">Transmembrane helix</keyword>
<dbReference type="EMBL" id="JAHWGI010000441">
    <property type="protein sequence ID" value="KAK3915629.1"/>
    <property type="molecule type" value="Genomic_DNA"/>
</dbReference>
<keyword evidence="1" id="KW-0812">Transmembrane</keyword>
<dbReference type="PANTHER" id="PTHR46273">
    <property type="entry name" value="MYOSUPPRESSIN RECEPTOR 1, ISOFORM B-RELATED"/>
    <property type="match status" value="1"/>
</dbReference>